<evidence type="ECO:0000256" key="9">
    <source>
        <dbReference type="PROSITE-ProRule" id="PRU01248"/>
    </source>
</evidence>
<dbReference type="InterPro" id="IPR044068">
    <property type="entry name" value="CB"/>
</dbReference>
<dbReference type="GO" id="GO:0005737">
    <property type="term" value="C:cytoplasm"/>
    <property type="evidence" value="ECO:0007669"/>
    <property type="project" value="UniProtKB-SubCell"/>
</dbReference>
<dbReference type="CDD" id="cd00798">
    <property type="entry name" value="INT_XerDC_C"/>
    <property type="match status" value="1"/>
</dbReference>
<dbReference type="InterPro" id="IPR004107">
    <property type="entry name" value="Integrase_SAM-like_N"/>
</dbReference>
<dbReference type="AlphaFoldDB" id="A0A2H0XGB0"/>
<sequence length="315" mass="35860">MELKTLLTGFLEHLELVKNMSQGTIKMYAFYLLDFIAFVKEETGHEPLLEDISEEIVNKYRLNLNRRISGKSKLGYKRSTQKVYLVSLRSFLKWLSVDKGYNTISAEKIELGRAEAQVPKFLDNKELNELMLVQNPAKKSGLRDRAMLELLFSTGLRVSELVGLDKSDFTPAIFYRGEFTVIGKGRKPRTVYLSDRAKVALKAYLSVRNDEFEPLFVRYSGIDMAEGDATGESLRLTIRSVERLVKRYALKAGIREDVTPHTLRHSYATDLLAAGADLRSVQELLGHANVSTTQIYTHVTNRRLKEVYGKFHGKS</sequence>
<feature type="domain" description="Core-binding (CB)" evidence="11">
    <location>
        <begin position="1"/>
        <end position="96"/>
    </location>
</feature>
<evidence type="ECO:0000313" key="12">
    <source>
        <dbReference type="EMBL" id="PIS23168.1"/>
    </source>
</evidence>
<dbReference type="GO" id="GO:0015074">
    <property type="term" value="P:DNA integration"/>
    <property type="evidence" value="ECO:0007669"/>
    <property type="project" value="UniProtKB-KW"/>
</dbReference>
<keyword evidence="5" id="KW-0229">DNA integration</keyword>
<dbReference type="Pfam" id="PF02899">
    <property type="entry name" value="Phage_int_SAM_1"/>
    <property type="match status" value="1"/>
</dbReference>
<keyword evidence="8" id="KW-0131">Cell cycle</keyword>
<feature type="domain" description="Tyr recombinase" evidence="10">
    <location>
        <begin position="117"/>
        <end position="309"/>
    </location>
</feature>
<dbReference type="InterPro" id="IPR050090">
    <property type="entry name" value="Tyrosine_recombinase_XerCD"/>
</dbReference>
<keyword evidence="3" id="KW-0132">Cell division</keyword>
<evidence type="ECO:0000259" key="11">
    <source>
        <dbReference type="PROSITE" id="PS51900"/>
    </source>
</evidence>
<evidence type="ECO:0000256" key="1">
    <source>
        <dbReference type="ARBA" id="ARBA00004496"/>
    </source>
</evidence>
<proteinExistence type="predicted"/>
<dbReference type="GO" id="GO:0051301">
    <property type="term" value="P:cell division"/>
    <property type="evidence" value="ECO:0007669"/>
    <property type="project" value="UniProtKB-KW"/>
</dbReference>
<dbReference type="Gene3D" id="1.10.150.130">
    <property type="match status" value="1"/>
</dbReference>
<dbReference type="GO" id="GO:0006310">
    <property type="term" value="P:DNA recombination"/>
    <property type="evidence" value="ECO:0007669"/>
    <property type="project" value="UniProtKB-KW"/>
</dbReference>
<evidence type="ECO:0000259" key="10">
    <source>
        <dbReference type="PROSITE" id="PS51898"/>
    </source>
</evidence>
<evidence type="ECO:0000256" key="4">
    <source>
        <dbReference type="ARBA" id="ARBA00022829"/>
    </source>
</evidence>
<dbReference type="GO" id="GO:0003677">
    <property type="term" value="F:DNA binding"/>
    <property type="evidence" value="ECO:0007669"/>
    <property type="project" value="UniProtKB-UniRule"/>
</dbReference>
<dbReference type="PANTHER" id="PTHR30349">
    <property type="entry name" value="PHAGE INTEGRASE-RELATED"/>
    <property type="match status" value="1"/>
</dbReference>
<dbReference type="InterPro" id="IPR011010">
    <property type="entry name" value="DNA_brk_join_enz"/>
</dbReference>
<evidence type="ECO:0000256" key="3">
    <source>
        <dbReference type="ARBA" id="ARBA00022618"/>
    </source>
</evidence>
<reference evidence="13" key="1">
    <citation type="submission" date="2017-09" db="EMBL/GenBank/DDBJ databases">
        <title>Depth-based differentiation of microbial function through sediment-hosted aquifers and enrichment of novel symbionts in the deep terrestrial subsurface.</title>
        <authorList>
            <person name="Probst A.J."/>
            <person name="Ladd B."/>
            <person name="Jarett J.K."/>
            <person name="Geller-Mcgrath D.E."/>
            <person name="Sieber C.M.K."/>
            <person name="Emerson J.B."/>
            <person name="Anantharaman K."/>
            <person name="Thomas B.C."/>
            <person name="Malmstrom R."/>
            <person name="Stieglmeier M."/>
            <person name="Klingl A."/>
            <person name="Woyke T."/>
            <person name="Ryan C.M."/>
            <person name="Banfield J.F."/>
        </authorList>
    </citation>
    <scope>NUCLEOTIDE SEQUENCE [LARGE SCALE GENOMIC DNA]</scope>
</reference>
<keyword evidence="7" id="KW-0233">DNA recombination</keyword>
<comment type="caution">
    <text evidence="12">The sequence shown here is derived from an EMBL/GenBank/DDBJ whole genome shotgun (WGS) entry which is preliminary data.</text>
</comment>
<dbReference type="InterPro" id="IPR010998">
    <property type="entry name" value="Integrase_recombinase_N"/>
</dbReference>
<evidence type="ECO:0000256" key="8">
    <source>
        <dbReference type="ARBA" id="ARBA00023306"/>
    </source>
</evidence>
<evidence type="ECO:0000256" key="2">
    <source>
        <dbReference type="ARBA" id="ARBA00022490"/>
    </source>
</evidence>
<name>A0A2H0XGB0_UNCKA</name>
<keyword evidence="2" id="KW-0963">Cytoplasm</keyword>
<dbReference type="InterPro" id="IPR002104">
    <property type="entry name" value="Integrase_catalytic"/>
</dbReference>
<dbReference type="SUPFAM" id="SSF56349">
    <property type="entry name" value="DNA breaking-rejoining enzymes"/>
    <property type="match status" value="1"/>
</dbReference>
<comment type="subcellular location">
    <subcellularLocation>
        <location evidence="1">Cytoplasm</location>
    </subcellularLocation>
</comment>
<accession>A0A2H0XGB0</accession>
<evidence type="ECO:0000313" key="13">
    <source>
        <dbReference type="Proteomes" id="UP000230340"/>
    </source>
</evidence>
<evidence type="ECO:0000256" key="5">
    <source>
        <dbReference type="ARBA" id="ARBA00022908"/>
    </source>
</evidence>
<evidence type="ECO:0000256" key="7">
    <source>
        <dbReference type="ARBA" id="ARBA00023172"/>
    </source>
</evidence>
<dbReference type="Pfam" id="PF00589">
    <property type="entry name" value="Phage_integrase"/>
    <property type="match status" value="1"/>
</dbReference>
<keyword evidence="6 9" id="KW-0238">DNA-binding</keyword>
<dbReference type="Proteomes" id="UP000230340">
    <property type="component" value="Unassembled WGS sequence"/>
</dbReference>
<evidence type="ECO:0008006" key="14">
    <source>
        <dbReference type="Google" id="ProtNLM"/>
    </source>
</evidence>
<dbReference type="PANTHER" id="PTHR30349:SF77">
    <property type="entry name" value="TYROSINE RECOMBINASE XERC"/>
    <property type="match status" value="1"/>
</dbReference>
<dbReference type="Gene3D" id="1.10.443.10">
    <property type="entry name" value="Intergrase catalytic core"/>
    <property type="match status" value="1"/>
</dbReference>
<dbReference type="GO" id="GO:0007059">
    <property type="term" value="P:chromosome segregation"/>
    <property type="evidence" value="ECO:0007669"/>
    <property type="project" value="UniProtKB-KW"/>
</dbReference>
<keyword evidence="4" id="KW-0159">Chromosome partition</keyword>
<dbReference type="EMBL" id="PEYT01000010">
    <property type="protein sequence ID" value="PIS23168.1"/>
    <property type="molecule type" value="Genomic_DNA"/>
</dbReference>
<dbReference type="InterPro" id="IPR013762">
    <property type="entry name" value="Integrase-like_cat_sf"/>
</dbReference>
<protein>
    <recommendedName>
        <fullName evidence="14">Tyrosine recombinase XerC</fullName>
    </recommendedName>
</protein>
<gene>
    <name evidence="12" type="ORF">COT49_01575</name>
</gene>
<evidence type="ECO:0000256" key="6">
    <source>
        <dbReference type="ARBA" id="ARBA00023125"/>
    </source>
</evidence>
<dbReference type="PROSITE" id="PS51898">
    <property type="entry name" value="TYR_RECOMBINASE"/>
    <property type="match status" value="1"/>
</dbReference>
<organism evidence="12 13">
    <name type="scientific">candidate division WWE3 bacterium CG08_land_8_20_14_0_20_40_13</name>
    <dbReference type="NCBI Taxonomy" id="1975084"/>
    <lineage>
        <taxon>Bacteria</taxon>
        <taxon>Katanobacteria</taxon>
    </lineage>
</organism>
<dbReference type="PROSITE" id="PS51900">
    <property type="entry name" value="CB"/>
    <property type="match status" value="1"/>
</dbReference>